<evidence type="ECO:0008006" key="4">
    <source>
        <dbReference type="Google" id="ProtNLM"/>
    </source>
</evidence>
<protein>
    <recommendedName>
        <fullName evidence="4">UbiA prenyltransferase</fullName>
    </recommendedName>
</protein>
<keyword evidence="3" id="KW-1185">Reference proteome</keyword>
<keyword evidence="1" id="KW-1133">Transmembrane helix</keyword>
<name>A0A1X6MQ74_9APHY</name>
<dbReference type="EMBL" id="KZ110604">
    <property type="protein sequence ID" value="OSX58567.1"/>
    <property type="molecule type" value="Genomic_DNA"/>
</dbReference>
<dbReference type="Proteomes" id="UP000194127">
    <property type="component" value="Unassembled WGS sequence"/>
</dbReference>
<organism evidence="2 3">
    <name type="scientific">Postia placenta MAD-698-R-SB12</name>
    <dbReference type="NCBI Taxonomy" id="670580"/>
    <lineage>
        <taxon>Eukaryota</taxon>
        <taxon>Fungi</taxon>
        <taxon>Dikarya</taxon>
        <taxon>Basidiomycota</taxon>
        <taxon>Agaricomycotina</taxon>
        <taxon>Agaricomycetes</taxon>
        <taxon>Polyporales</taxon>
        <taxon>Adustoporiaceae</taxon>
        <taxon>Rhodonia</taxon>
    </lineage>
</organism>
<proteinExistence type="predicted"/>
<evidence type="ECO:0000313" key="2">
    <source>
        <dbReference type="EMBL" id="OSX58567.1"/>
    </source>
</evidence>
<dbReference type="AlphaFoldDB" id="A0A1X6MQ74"/>
<keyword evidence="1" id="KW-0472">Membrane</keyword>
<dbReference type="OrthoDB" id="2637020at2759"/>
<dbReference type="GeneID" id="36324669"/>
<accession>A0A1X6MQ74</accession>
<dbReference type="RefSeq" id="XP_024335361.1">
    <property type="nucleotide sequence ID" value="XM_024479719.1"/>
</dbReference>
<gene>
    <name evidence="2" type="ORF">POSPLADRAFT_1049334</name>
</gene>
<feature type="transmembrane region" description="Helical" evidence="1">
    <location>
        <begin position="267"/>
        <end position="300"/>
    </location>
</feature>
<reference evidence="2 3" key="1">
    <citation type="submission" date="2017-04" db="EMBL/GenBank/DDBJ databases">
        <title>Genome Sequence of the Model Brown-Rot Fungus Postia placenta SB12.</title>
        <authorList>
            <consortium name="DOE Joint Genome Institute"/>
            <person name="Gaskell J."/>
            <person name="Kersten P."/>
            <person name="Larrondo L.F."/>
            <person name="Canessa P."/>
            <person name="Martinez D."/>
            <person name="Hibbett D."/>
            <person name="Schmoll M."/>
            <person name="Kubicek C.P."/>
            <person name="Martinez A.T."/>
            <person name="Yadav J."/>
            <person name="Master E."/>
            <person name="Magnuson J.K."/>
            <person name="James T."/>
            <person name="Yaver D."/>
            <person name="Berka R."/>
            <person name="Labutti K."/>
            <person name="Lipzen A."/>
            <person name="Aerts A."/>
            <person name="Barry K."/>
            <person name="Henrissat B."/>
            <person name="Blanchette R."/>
            <person name="Grigoriev I."/>
            <person name="Cullen D."/>
        </authorList>
    </citation>
    <scope>NUCLEOTIDE SEQUENCE [LARGE SCALE GENOMIC DNA]</scope>
    <source>
        <strain evidence="2 3">MAD-698-R-SB12</strain>
    </source>
</reference>
<sequence>MSTPIVQPLSPQRMYEVLIGEVLSTSLSTLAITLFISQSTWGVIDWRPILILFTADYIGFGFDHYLDNRPILLRARAAGEADIVTVFWRARFALTSAAILLAVALILSPLSTWLITATLLVPALLWDTPLFYWGQPVVQLSEKAKGETEEPQSGFAIKRIPGMKPVIVGLIRGCGYYAVIRSVVAALYPNGPVMRSWDPIQLVIWSTINWTCISVRISVRCFAFLPPAHTDPELSQTLADVRDFADDRVSGVPTIPVLLESVYKTRVLLTIVHALTMLTFFNNPYIVLNTLYTIGLVWIMDDKSPRFIYRLNTHSQTPVAATYSLVHAYRWLNSSNTI</sequence>
<feature type="transmembrane region" description="Helical" evidence="1">
    <location>
        <begin position="17"/>
        <end position="37"/>
    </location>
</feature>
<evidence type="ECO:0000313" key="3">
    <source>
        <dbReference type="Proteomes" id="UP000194127"/>
    </source>
</evidence>
<evidence type="ECO:0000256" key="1">
    <source>
        <dbReference type="SAM" id="Phobius"/>
    </source>
</evidence>
<keyword evidence="1" id="KW-0812">Transmembrane</keyword>